<keyword evidence="7" id="KW-1185">Reference proteome</keyword>
<sequence length="249" mass="26344">MISIDQTINQTVNLIQDGRDIFSNQYVILTLTCGTFFLIKRLQKKTGWMLLNPILIAIILIIIYLKVTGVPFQVYKQDAQLIDFWLKPAVVALGVPLYLQLDAIKRLWLPIVLSQLVGCLVGIVSVVTVAKLCGASDVVVLSMASKSVTTPIAMEVTQSLGGIPSLTAAVVVITGIIGALVGFKALAIGHVRSPIAQGLSMGAASHAVGASTAMAYSSKYGAFASLGITLNGIFTALFTPSILHFIGVS</sequence>
<evidence type="ECO:0000256" key="3">
    <source>
        <dbReference type="ARBA" id="ARBA00022989"/>
    </source>
</evidence>
<feature type="transmembrane region" description="Helical" evidence="5">
    <location>
        <begin position="222"/>
        <end position="246"/>
    </location>
</feature>
<dbReference type="InterPro" id="IPR007300">
    <property type="entry name" value="CidB/LrgB"/>
</dbReference>
<dbReference type="Pfam" id="PF04172">
    <property type="entry name" value="LrgB"/>
    <property type="match status" value="1"/>
</dbReference>
<keyword evidence="2 5" id="KW-0812">Transmembrane</keyword>
<evidence type="ECO:0000256" key="1">
    <source>
        <dbReference type="ARBA" id="ARBA00004141"/>
    </source>
</evidence>
<dbReference type="PANTHER" id="PTHR30249:SF0">
    <property type="entry name" value="PLASTIDAL GLYCOLATE_GLYCERATE TRANSLOCATOR 1, CHLOROPLASTIC"/>
    <property type="match status" value="1"/>
</dbReference>
<protein>
    <submittedName>
        <fullName evidence="6">LrgB family protein</fullName>
    </submittedName>
</protein>
<keyword evidence="4 5" id="KW-0472">Membrane</keyword>
<dbReference type="PANTHER" id="PTHR30249">
    <property type="entry name" value="PUTATIVE SEROTONIN TRANSPORTER"/>
    <property type="match status" value="1"/>
</dbReference>
<feature type="transmembrane region" description="Helical" evidence="5">
    <location>
        <begin position="116"/>
        <end position="143"/>
    </location>
</feature>
<dbReference type="RefSeq" id="WP_009435308.1">
    <property type="nucleotide sequence ID" value="NZ_VVIQ01000016.1"/>
</dbReference>
<evidence type="ECO:0000256" key="4">
    <source>
        <dbReference type="ARBA" id="ARBA00023136"/>
    </source>
</evidence>
<feature type="transmembrane region" description="Helical" evidence="5">
    <location>
        <begin position="163"/>
        <end position="183"/>
    </location>
</feature>
<dbReference type="Proteomes" id="UP000482295">
    <property type="component" value="Unassembled WGS sequence"/>
</dbReference>
<dbReference type="AlphaFoldDB" id="A0A7C9LTF0"/>
<evidence type="ECO:0000313" key="6">
    <source>
        <dbReference type="EMBL" id="MUL28881.1"/>
    </source>
</evidence>
<comment type="subcellular location">
    <subcellularLocation>
        <location evidence="1">Membrane</location>
        <topology evidence="1">Multi-pass membrane protein</topology>
    </subcellularLocation>
</comment>
<dbReference type="GO" id="GO:0016020">
    <property type="term" value="C:membrane"/>
    <property type="evidence" value="ECO:0007669"/>
    <property type="project" value="UniProtKB-SubCell"/>
</dbReference>
<feature type="transmembrane region" description="Helical" evidence="5">
    <location>
        <begin position="21"/>
        <end position="39"/>
    </location>
</feature>
<evidence type="ECO:0000313" key="7">
    <source>
        <dbReference type="Proteomes" id="UP000482295"/>
    </source>
</evidence>
<evidence type="ECO:0000256" key="5">
    <source>
        <dbReference type="SAM" id="Phobius"/>
    </source>
</evidence>
<gene>
    <name evidence="6" type="ORF">F0475_11400</name>
</gene>
<reference evidence="6 7" key="1">
    <citation type="submission" date="2019-09" db="EMBL/GenBank/DDBJ databases">
        <title>Prevotella A2879 sp. nov., isolated from an abscess of a patient.</title>
        <authorList>
            <person name="Buhl M."/>
            <person name="Oberhettinger P."/>
        </authorList>
    </citation>
    <scope>NUCLEOTIDE SEQUENCE [LARGE SCALE GENOMIC DNA]</scope>
    <source>
        <strain evidence="6 7">A2879</strain>
    </source>
</reference>
<organism evidence="6 7">
    <name type="scientific">Prevotella vespertina</name>
    <dbReference type="NCBI Taxonomy" id="2608404"/>
    <lineage>
        <taxon>Bacteria</taxon>
        <taxon>Pseudomonadati</taxon>
        <taxon>Bacteroidota</taxon>
        <taxon>Bacteroidia</taxon>
        <taxon>Bacteroidales</taxon>
        <taxon>Prevotellaceae</taxon>
        <taxon>Prevotella</taxon>
    </lineage>
</organism>
<keyword evidence="3 5" id="KW-1133">Transmembrane helix</keyword>
<accession>A0A7C9LTF0</accession>
<proteinExistence type="predicted"/>
<dbReference type="EMBL" id="VVIQ01000016">
    <property type="protein sequence ID" value="MUL28881.1"/>
    <property type="molecule type" value="Genomic_DNA"/>
</dbReference>
<evidence type="ECO:0000256" key="2">
    <source>
        <dbReference type="ARBA" id="ARBA00022692"/>
    </source>
</evidence>
<feature type="transmembrane region" description="Helical" evidence="5">
    <location>
        <begin position="46"/>
        <end position="65"/>
    </location>
</feature>
<comment type="caution">
    <text evidence="6">The sequence shown here is derived from an EMBL/GenBank/DDBJ whole genome shotgun (WGS) entry which is preliminary data.</text>
</comment>
<name>A0A7C9LTF0_9BACT</name>